<feature type="non-terminal residue" evidence="1">
    <location>
        <position position="95"/>
    </location>
</feature>
<dbReference type="InterPro" id="IPR012675">
    <property type="entry name" value="Beta-grasp_dom_sf"/>
</dbReference>
<comment type="caution">
    <text evidence="1">The sequence shown here is derived from an EMBL/GenBank/DDBJ whole genome shotgun (WGS) entry which is preliminary data.</text>
</comment>
<protein>
    <submittedName>
        <fullName evidence="1">Uncharacterized protein</fullName>
    </submittedName>
</protein>
<dbReference type="AlphaFoldDB" id="A0AA38KV77"/>
<keyword evidence="2" id="KW-1185">Reference proteome</keyword>
<dbReference type="PANTHER" id="PTHR11921">
    <property type="entry name" value="SUCCINATE DEHYDROGENASE IRON-SULFUR PROTEIN"/>
    <property type="match status" value="1"/>
</dbReference>
<dbReference type="InterPro" id="IPR050573">
    <property type="entry name" value="SDH/FRD_Iron-Sulfur"/>
</dbReference>
<dbReference type="Proteomes" id="UP000824469">
    <property type="component" value="Unassembled WGS sequence"/>
</dbReference>
<gene>
    <name evidence="1" type="ORF">KI387_038054</name>
</gene>
<evidence type="ECO:0000313" key="2">
    <source>
        <dbReference type="Proteomes" id="UP000824469"/>
    </source>
</evidence>
<dbReference type="Gene3D" id="3.10.20.30">
    <property type="match status" value="1"/>
</dbReference>
<sequence length="95" mass="10788">WDPYNTEKPQQKEYNINTKKCGIIVLDALIKIKNEMNTSLNSRRSYKEEILSSSVILNINVCDVLTHITKIDSSLSSTISGLTYPIQVNCVRKTI</sequence>
<reference evidence="1 2" key="1">
    <citation type="journal article" date="2021" name="Nat. Plants">
        <title>The Taxus genome provides insights into paclitaxel biosynthesis.</title>
        <authorList>
            <person name="Xiong X."/>
            <person name="Gou J."/>
            <person name="Liao Q."/>
            <person name="Li Y."/>
            <person name="Zhou Q."/>
            <person name="Bi G."/>
            <person name="Li C."/>
            <person name="Du R."/>
            <person name="Wang X."/>
            <person name="Sun T."/>
            <person name="Guo L."/>
            <person name="Liang H."/>
            <person name="Lu P."/>
            <person name="Wu Y."/>
            <person name="Zhang Z."/>
            <person name="Ro D.K."/>
            <person name="Shang Y."/>
            <person name="Huang S."/>
            <person name="Yan J."/>
        </authorList>
    </citation>
    <scope>NUCLEOTIDE SEQUENCE [LARGE SCALE GENOMIC DNA]</scope>
    <source>
        <strain evidence="1">Ta-2019</strain>
    </source>
</reference>
<dbReference type="PANTHER" id="PTHR11921:SF29">
    <property type="entry name" value="SUCCINATE DEHYDROGENASE [UBIQUINONE] IRON-SULFUR SUBUNIT, MITOCHONDRIAL"/>
    <property type="match status" value="1"/>
</dbReference>
<name>A0AA38KV77_TAXCH</name>
<dbReference type="GO" id="GO:0022904">
    <property type="term" value="P:respiratory electron transport chain"/>
    <property type="evidence" value="ECO:0007669"/>
    <property type="project" value="TreeGrafter"/>
</dbReference>
<dbReference type="GO" id="GO:0005739">
    <property type="term" value="C:mitochondrion"/>
    <property type="evidence" value="ECO:0007669"/>
    <property type="project" value="TreeGrafter"/>
</dbReference>
<feature type="non-terminal residue" evidence="1">
    <location>
        <position position="1"/>
    </location>
</feature>
<evidence type="ECO:0000313" key="1">
    <source>
        <dbReference type="EMBL" id="KAH9310143.1"/>
    </source>
</evidence>
<accession>A0AA38KV77</accession>
<dbReference type="GO" id="GO:0009060">
    <property type="term" value="P:aerobic respiration"/>
    <property type="evidence" value="ECO:0007669"/>
    <property type="project" value="TreeGrafter"/>
</dbReference>
<proteinExistence type="predicted"/>
<dbReference type="EMBL" id="JAHRHJ020000007">
    <property type="protein sequence ID" value="KAH9310143.1"/>
    <property type="molecule type" value="Genomic_DNA"/>
</dbReference>
<organism evidence="1 2">
    <name type="scientific">Taxus chinensis</name>
    <name type="common">Chinese yew</name>
    <name type="synonym">Taxus wallichiana var. chinensis</name>
    <dbReference type="NCBI Taxonomy" id="29808"/>
    <lineage>
        <taxon>Eukaryota</taxon>
        <taxon>Viridiplantae</taxon>
        <taxon>Streptophyta</taxon>
        <taxon>Embryophyta</taxon>
        <taxon>Tracheophyta</taxon>
        <taxon>Spermatophyta</taxon>
        <taxon>Pinopsida</taxon>
        <taxon>Pinidae</taxon>
        <taxon>Conifers II</taxon>
        <taxon>Cupressales</taxon>
        <taxon>Taxaceae</taxon>
        <taxon>Taxus</taxon>
    </lineage>
</organism>